<name>A0A0F9H9G2_9ZZZZ</name>
<evidence type="ECO:0000313" key="1">
    <source>
        <dbReference type="EMBL" id="KKL71762.1"/>
    </source>
</evidence>
<proteinExistence type="predicted"/>
<organism evidence="1">
    <name type="scientific">marine sediment metagenome</name>
    <dbReference type="NCBI Taxonomy" id="412755"/>
    <lineage>
        <taxon>unclassified sequences</taxon>
        <taxon>metagenomes</taxon>
        <taxon>ecological metagenomes</taxon>
    </lineage>
</organism>
<protein>
    <submittedName>
        <fullName evidence="1">Uncharacterized protein</fullName>
    </submittedName>
</protein>
<dbReference type="EMBL" id="LAZR01025488">
    <property type="protein sequence ID" value="KKL71762.1"/>
    <property type="molecule type" value="Genomic_DNA"/>
</dbReference>
<feature type="non-terminal residue" evidence="1">
    <location>
        <position position="140"/>
    </location>
</feature>
<sequence length="140" mass="15027">MPAKGSTKTSRLLRDMTSGPQIVTAIGDGHIIPNHSGVKNHPELKFTEGSVIFAGEGGVITQDNANLFWDDANNRLRIGTGNAPISTLDIMGDARTLKLILSRGGIGIQEPYIEKSGNKAMSFFTIDNERLVISEGGNFD</sequence>
<gene>
    <name evidence="1" type="ORF">LCGC14_2091620</name>
</gene>
<reference evidence="1" key="1">
    <citation type="journal article" date="2015" name="Nature">
        <title>Complex archaea that bridge the gap between prokaryotes and eukaryotes.</title>
        <authorList>
            <person name="Spang A."/>
            <person name="Saw J.H."/>
            <person name="Jorgensen S.L."/>
            <person name="Zaremba-Niedzwiedzka K."/>
            <person name="Martijn J."/>
            <person name="Lind A.E."/>
            <person name="van Eijk R."/>
            <person name="Schleper C."/>
            <person name="Guy L."/>
            <person name="Ettema T.J."/>
        </authorList>
    </citation>
    <scope>NUCLEOTIDE SEQUENCE</scope>
</reference>
<comment type="caution">
    <text evidence="1">The sequence shown here is derived from an EMBL/GenBank/DDBJ whole genome shotgun (WGS) entry which is preliminary data.</text>
</comment>
<accession>A0A0F9H9G2</accession>
<dbReference type="AlphaFoldDB" id="A0A0F9H9G2"/>